<protein>
    <submittedName>
        <fullName evidence="11">Elks/rab6-interacting/cast family member 1</fullName>
    </submittedName>
</protein>
<dbReference type="GO" id="GO:0007274">
    <property type="term" value="P:neuromuscular synaptic transmission"/>
    <property type="evidence" value="ECO:0007669"/>
    <property type="project" value="TreeGrafter"/>
</dbReference>
<evidence type="ECO:0000256" key="3">
    <source>
        <dbReference type="ARBA" id="ARBA00022553"/>
    </source>
</evidence>
<reference evidence="11 12" key="1">
    <citation type="journal article" date="2021" name="Elife">
        <title>Chloroplast acquisition without the gene transfer in kleptoplastic sea slugs, Plakobranchus ocellatus.</title>
        <authorList>
            <person name="Maeda T."/>
            <person name="Takahashi S."/>
            <person name="Yoshida T."/>
            <person name="Shimamura S."/>
            <person name="Takaki Y."/>
            <person name="Nagai Y."/>
            <person name="Toyoda A."/>
            <person name="Suzuki Y."/>
            <person name="Arimoto A."/>
            <person name="Ishii H."/>
            <person name="Satoh N."/>
            <person name="Nishiyama T."/>
            <person name="Hasebe M."/>
            <person name="Maruyama T."/>
            <person name="Minagawa J."/>
            <person name="Obokata J."/>
            <person name="Shigenobu S."/>
        </authorList>
    </citation>
    <scope>NUCLEOTIDE SEQUENCE [LARGE SCALE GENOMIC DNA]</scope>
</reference>
<feature type="non-terminal residue" evidence="11">
    <location>
        <position position="1"/>
    </location>
</feature>
<sequence length="470" mass="52661">EVGQLKGKTSHEITVKGDHKMEAVLDARICELREQMTELQAVKFEQETQSRKLEAELAERQADLQRALLDTEQFRELMTKAQKEKAELEAKNAAASESLPANLTKQERKRLQEELEKLQDLLKDAEVEKTEKEAEIKELQDVVKEYKQKMGTLKRNQQTEKKKNAQLLEEARKREDSITDESSHLSSAVKKSSDRVEELEEALRQSVIITAEREMAMADLQGQIEDAKTTIEELQTEVDSLHQGSQKHDVQMTALSKELEDKNSKIQKLTSERQKHMQEVYEMKQEAIQAAISEKDSMLALLEMTSIKNQKNMAEIDRLMKDKRQLQVQLRDVTSKRMKLMHWGVSHESHGEGRKNNTEKVVLSKRSISANNSPTRYAPPPQTHKTKSAGSSPIEDERVEVTVSTPASDSKTPPPSTGVTPTGGTPPAEPRADLVVTIGSDGTVEQDPAPSEPSKAQANNAEENGVDGSG</sequence>
<keyword evidence="3" id="KW-0597">Phosphoprotein</keyword>
<feature type="region of interest" description="Disordered" evidence="10">
    <location>
        <begin position="366"/>
        <end position="470"/>
    </location>
</feature>
<feature type="compositionally biased region" description="Polar residues" evidence="10">
    <location>
        <begin position="402"/>
        <end position="411"/>
    </location>
</feature>
<accession>A0AAV4B9H1</accession>
<evidence type="ECO:0000256" key="10">
    <source>
        <dbReference type="SAM" id="MobiDB-lite"/>
    </source>
</evidence>
<keyword evidence="6" id="KW-0206">Cytoskeleton</keyword>
<evidence type="ECO:0000256" key="8">
    <source>
        <dbReference type="ARBA" id="ARBA00034106"/>
    </source>
</evidence>
<dbReference type="GO" id="GO:0098882">
    <property type="term" value="F:structural constituent of presynaptic active zone"/>
    <property type="evidence" value="ECO:0007669"/>
    <property type="project" value="TreeGrafter"/>
</dbReference>
<evidence type="ECO:0000256" key="9">
    <source>
        <dbReference type="SAM" id="Coils"/>
    </source>
</evidence>
<evidence type="ECO:0000256" key="7">
    <source>
        <dbReference type="ARBA" id="ARBA00023273"/>
    </source>
</evidence>
<feature type="region of interest" description="Disordered" evidence="10">
    <location>
        <begin position="171"/>
        <end position="194"/>
    </location>
</feature>
<evidence type="ECO:0000256" key="6">
    <source>
        <dbReference type="ARBA" id="ARBA00023212"/>
    </source>
</evidence>
<evidence type="ECO:0000256" key="4">
    <source>
        <dbReference type="ARBA" id="ARBA00023018"/>
    </source>
</evidence>
<dbReference type="PANTHER" id="PTHR18861:SF0">
    <property type="entry name" value="BRUCHPILOT, ISOFORM J"/>
    <property type="match status" value="1"/>
</dbReference>
<feature type="compositionally biased region" description="Low complexity" evidence="10">
    <location>
        <begin position="417"/>
        <end position="426"/>
    </location>
</feature>
<keyword evidence="7" id="KW-0966">Cell projection</keyword>
<evidence type="ECO:0000256" key="2">
    <source>
        <dbReference type="ARBA" id="ARBA00022490"/>
    </source>
</evidence>
<organism evidence="11 12">
    <name type="scientific">Plakobranchus ocellatus</name>
    <dbReference type="NCBI Taxonomy" id="259542"/>
    <lineage>
        <taxon>Eukaryota</taxon>
        <taxon>Metazoa</taxon>
        <taxon>Spiralia</taxon>
        <taxon>Lophotrochozoa</taxon>
        <taxon>Mollusca</taxon>
        <taxon>Gastropoda</taxon>
        <taxon>Heterobranchia</taxon>
        <taxon>Euthyneura</taxon>
        <taxon>Panpulmonata</taxon>
        <taxon>Sacoglossa</taxon>
        <taxon>Placobranchoidea</taxon>
        <taxon>Plakobranchidae</taxon>
        <taxon>Plakobranchus</taxon>
    </lineage>
</organism>
<evidence type="ECO:0000313" key="11">
    <source>
        <dbReference type="EMBL" id="GFO15463.1"/>
    </source>
</evidence>
<feature type="compositionally biased region" description="Basic and acidic residues" evidence="10">
    <location>
        <begin position="171"/>
        <end position="183"/>
    </location>
</feature>
<feature type="compositionally biased region" description="Polar residues" evidence="10">
    <location>
        <begin position="366"/>
        <end position="375"/>
    </location>
</feature>
<evidence type="ECO:0000256" key="1">
    <source>
        <dbReference type="ARBA" id="ARBA00004245"/>
    </source>
</evidence>
<proteinExistence type="predicted"/>
<dbReference type="Proteomes" id="UP000735302">
    <property type="component" value="Unassembled WGS sequence"/>
</dbReference>
<feature type="coiled-coil region" evidence="9">
    <location>
        <begin position="217"/>
        <end position="336"/>
    </location>
</feature>
<dbReference type="AlphaFoldDB" id="A0AAV4B9H1"/>
<keyword evidence="4" id="KW-0770">Synapse</keyword>
<dbReference type="Pfam" id="PF10174">
    <property type="entry name" value="Cast"/>
    <property type="match status" value="1"/>
</dbReference>
<dbReference type="EMBL" id="BLXT01004610">
    <property type="protein sequence ID" value="GFO15463.1"/>
    <property type="molecule type" value="Genomic_DNA"/>
</dbReference>
<dbReference type="GO" id="GO:0030424">
    <property type="term" value="C:axon"/>
    <property type="evidence" value="ECO:0007669"/>
    <property type="project" value="UniProtKB-SubCell"/>
</dbReference>
<name>A0AAV4B9H1_9GAST</name>
<evidence type="ECO:0000256" key="5">
    <source>
        <dbReference type="ARBA" id="ARBA00023054"/>
    </source>
</evidence>
<keyword evidence="12" id="KW-1185">Reference proteome</keyword>
<comment type="caution">
    <text evidence="11">The sequence shown here is derived from an EMBL/GenBank/DDBJ whole genome shotgun (WGS) entry which is preliminary data.</text>
</comment>
<dbReference type="GO" id="GO:0048167">
    <property type="term" value="P:regulation of synaptic plasticity"/>
    <property type="evidence" value="ECO:0007669"/>
    <property type="project" value="TreeGrafter"/>
</dbReference>
<dbReference type="GO" id="GO:0048788">
    <property type="term" value="C:cytoskeleton of presynaptic active zone"/>
    <property type="evidence" value="ECO:0007669"/>
    <property type="project" value="TreeGrafter"/>
</dbReference>
<dbReference type="PANTHER" id="PTHR18861">
    <property type="entry name" value="ELKS/RAB6-INTERACTING/CAST PROTEIN"/>
    <property type="match status" value="1"/>
</dbReference>
<evidence type="ECO:0000313" key="12">
    <source>
        <dbReference type="Proteomes" id="UP000735302"/>
    </source>
</evidence>
<gene>
    <name evidence="11" type="ORF">PoB_004196800</name>
</gene>
<comment type="subcellular location">
    <subcellularLocation>
        <location evidence="1">Cytoplasm</location>
        <location evidence="1">Cytoskeleton</location>
    </subcellularLocation>
    <subcellularLocation>
        <location evidence="8">Presynapse</location>
    </subcellularLocation>
</comment>
<dbReference type="InterPro" id="IPR019323">
    <property type="entry name" value="ELKS/CAST"/>
</dbReference>
<keyword evidence="5 9" id="KW-0175">Coiled coil</keyword>
<keyword evidence="2" id="KW-0963">Cytoplasm</keyword>